<dbReference type="OMA" id="TQVHAYA"/>
<dbReference type="GO" id="GO:0009451">
    <property type="term" value="P:RNA modification"/>
    <property type="evidence" value="ECO:0007669"/>
    <property type="project" value="InterPro"/>
</dbReference>
<dbReference type="PROSITE" id="PS51375">
    <property type="entry name" value="PPR"/>
    <property type="match status" value="3"/>
</dbReference>
<accession>A0A1U8B7W1</accession>
<dbReference type="FunFam" id="1.25.40.10:FF:000090">
    <property type="entry name" value="Pentatricopeptide repeat-containing protein, chloroplastic"/>
    <property type="match status" value="1"/>
</dbReference>
<evidence type="ECO:0000256" key="2">
    <source>
        <dbReference type="PROSITE-ProRule" id="PRU00708"/>
    </source>
</evidence>
<dbReference type="RefSeq" id="XP_010275676.1">
    <property type="nucleotide sequence ID" value="XM_010277374.2"/>
</dbReference>
<dbReference type="RefSeq" id="XP_010275679.1">
    <property type="nucleotide sequence ID" value="XM_010277377.2"/>
</dbReference>
<dbReference type="Pfam" id="PF20431">
    <property type="entry name" value="E_motif"/>
    <property type="match status" value="1"/>
</dbReference>
<feature type="repeat" description="PPR" evidence="2">
    <location>
        <begin position="345"/>
        <end position="379"/>
    </location>
</feature>
<dbReference type="InterPro" id="IPR002885">
    <property type="entry name" value="PPR_rpt"/>
</dbReference>
<dbReference type="OrthoDB" id="1851890at2759"/>
<evidence type="ECO:0000313" key="9">
    <source>
        <dbReference type="RefSeq" id="XP_010275679.1"/>
    </source>
</evidence>
<evidence type="ECO:0000313" key="5">
    <source>
        <dbReference type="RefSeq" id="XP_010275675.1"/>
    </source>
</evidence>
<protein>
    <submittedName>
        <fullName evidence="4 5">Pentatricopeptide repeat-containing protein At2g46050, mitochondrial</fullName>
    </submittedName>
</protein>
<evidence type="ECO:0000313" key="6">
    <source>
        <dbReference type="RefSeq" id="XP_010275676.1"/>
    </source>
</evidence>
<dbReference type="NCBIfam" id="TIGR00756">
    <property type="entry name" value="PPR"/>
    <property type="match status" value="3"/>
</dbReference>
<dbReference type="InterPro" id="IPR046960">
    <property type="entry name" value="PPR_At4g14850-like_plant"/>
</dbReference>
<dbReference type="PANTHER" id="PTHR47926">
    <property type="entry name" value="PENTATRICOPEPTIDE REPEAT-CONTAINING PROTEIN"/>
    <property type="match status" value="1"/>
</dbReference>
<dbReference type="InterPro" id="IPR011990">
    <property type="entry name" value="TPR-like_helical_dom_sf"/>
</dbReference>
<dbReference type="Gene3D" id="1.25.40.10">
    <property type="entry name" value="Tetratricopeptide repeat domain"/>
    <property type="match status" value="4"/>
</dbReference>
<sequence>MLLKFFPPFILTVRIERQLFSALPSPTFIRSPSNGKVHEDASLRPITPYRSGRMKASMEISEATNVAASHSGDSFCPNISKVAAKLKFLPEGRQVHLHIVKLGYYHCQSLQNHLLSFYLRCKAFADANRLFDEMLERNVVSWNTMISGAVRCDPSSQSSNNLSLFYFRKMLAERVEPNHITFIGLLRTCTELDDIESGKQLHSFILKLRFNSNCFVNTALVDLYAKCTLVDDARRVFDNVLLRDLVCWNVMVSCYALNGKGEEAFGIFRLMQSEGVNGDDFTFTSLLNACGILGSFPLGKQLHGFIYKMSFDLDVFVASALVDMYAKTGSMEDAHKTFDGMIIQNLVSWTTMIVGYGHHGDGKEAMKLLKRMIQEYFMPDELTYASILSSCANLAATCEIFQVHAHLLKRGFGGFLSIGNSLVNAYSKCGNIAGAFQSFNSILEPNLFTWTSMIGASAFHGLSREAIQLFETMLSKGVRPDRIAFLGVLSACSHGGLVDEGFHYFTSMIRDYQISPDSEHYTCLVDLLGRAGHLDEAYNVLINMPNEPSCNVLGAFIGACKIHKNVGLAKWAAERLFKLEPDDPVNYTIMSNLYASVGHWIDVARTRKTMREKCGYKMPGCSWMEVGGEVHTFVSSDKSHHQAPELYAMLHMLLRVMKEEDYAYNVDFLLHPV</sequence>
<dbReference type="RefSeq" id="XP_010275674.1">
    <property type="nucleotide sequence ID" value="XM_010277372.2"/>
</dbReference>
<dbReference type="RefSeq" id="XP_010275678.1">
    <property type="nucleotide sequence ID" value="XM_010277376.2"/>
</dbReference>
<dbReference type="RefSeq" id="XP_010275675.1">
    <property type="nucleotide sequence ID" value="XM_010277373.2"/>
</dbReference>
<proteinExistence type="predicted"/>
<gene>
    <name evidence="4 5 6 7 8 9 10" type="primary">LOC104610649</name>
</gene>
<dbReference type="RefSeq" id="XP_010275680.1">
    <property type="nucleotide sequence ID" value="XM_010277378.2"/>
</dbReference>
<evidence type="ECO:0000313" key="3">
    <source>
        <dbReference type="Proteomes" id="UP000189703"/>
    </source>
</evidence>
<dbReference type="InterPro" id="IPR046848">
    <property type="entry name" value="E_motif"/>
</dbReference>
<dbReference type="AlphaFoldDB" id="A0A1U8B7W1"/>
<dbReference type="eggNOG" id="KOG4197">
    <property type="taxonomic scope" value="Eukaryota"/>
</dbReference>
<keyword evidence="1" id="KW-0677">Repeat</keyword>
<dbReference type="KEGG" id="nnu:104610649"/>
<dbReference type="FunFam" id="1.25.40.10:FF:000642">
    <property type="entry name" value="Pentatricopeptide repeat-containing protein mitochondrial"/>
    <property type="match status" value="1"/>
</dbReference>
<evidence type="ECO:0000313" key="8">
    <source>
        <dbReference type="RefSeq" id="XP_010275678.1"/>
    </source>
</evidence>
<dbReference type="PANTHER" id="PTHR47926:SF511">
    <property type="entry name" value="PENTATRICOPEPTIDE REPEAT-CONTAINING PROTEIN"/>
    <property type="match status" value="1"/>
</dbReference>
<dbReference type="Pfam" id="PF13041">
    <property type="entry name" value="PPR_2"/>
    <property type="match status" value="3"/>
</dbReference>
<keyword evidence="3" id="KW-1185">Reference proteome</keyword>
<dbReference type="Pfam" id="PF01535">
    <property type="entry name" value="PPR"/>
    <property type="match status" value="4"/>
</dbReference>
<evidence type="ECO:0000313" key="7">
    <source>
        <dbReference type="RefSeq" id="XP_010275677.1"/>
    </source>
</evidence>
<evidence type="ECO:0000313" key="4">
    <source>
        <dbReference type="RefSeq" id="XP_010275674.1"/>
    </source>
</evidence>
<dbReference type="FunFam" id="1.25.40.10:FF:000436">
    <property type="entry name" value="Pentatricopeptide repeat-containing protein At5g39350 family"/>
    <property type="match status" value="1"/>
</dbReference>
<dbReference type="FunFam" id="1.25.40.10:FF:000073">
    <property type="entry name" value="Pentatricopeptide repeat-containing protein chloroplastic"/>
    <property type="match status" value="1"/>
</dbReference>
<organism evidence="3 6">
    <name type="scientific">Nelumbo nucifera</name>
    <name type="common">Sacred lotus</name>
    <dbReference type="NCBI Taxonomy" id="4432"/>
    <lineage>
        <taxon>Eukaryota</taxon>
        <taxon>Viridiplantae</taxon>
        <taxon>Streptophyta</taxon>
        <taxon>Embryophyta</taxon>
        <taxon>Tracheophyta</taxon>
        <taxon>Spermatophyta</taxon>
        <taxon>Magnoliopsida</taxon>
        <taxon>Proteales</taxon>
        <taxon>Nelumbonaceae</taxon>
        <taxon>Nelumbo</taxon>
    </lineage>
</organism>
<dbReference type="RefSeq" id="XP_010275677.1">
    <property type="nucleotide sequence ID" value="XM_010277375.2"/>
</dbReference>
<dbReference type="GO" id="GO:0003729">
    <property type="term" value="F:mRNA binding"/>
    <property type="evidence" value="ECO:0007669"/>
    <property type="project" value="UniProtKB-ARBA"/>
</dbReference>
<dbReference type="Proteomes" id="UP000189703">
    <property type="component" value="Unplaced"/>
</dbReference>
<name>A0A1U8B7W1_NELNU</name>
<reference evidence="4 5" key="1">
    <citation type="submission" date="2025-04" db="UniProtKB">
        <authorList>
            <consortium name="RefSeq"/>
        </authorList>
    </citation>
    <scope>IDENTIFICATION</scope>
</reference>
<dbReference type="GeneID" id="104610649"/>
<feature type="repeat" description="PPR" evidence="2">
    <location>
        <begin position="244"/>
        <end position="278"/>
    </location>
</feature>
<evidence type="ECO:0000256" key="1">
    <source>
        <dbReference type="ARBA" id="ARBA00022737"/>
    </source>
</evidence>
<feature type="repeat" description="PPR" evidence="2">
    <location>
        <begin position="446"/>
        <end position="480"/>
    </location>
</feature>
<evidence type="ECO:0000313" key="10">
    <source>
        <dbReference type="RefSeq" id="XP_010275680.1"/>
    </source>
</evidence>